<proteinExistence type="predicted"/>
<dbReference type="RefSeq" id="XP_040757354.1">
    <property type="nucleotide sequence ID" value="XM_040905332.1"/>
</dbReference>
<dbReference type="OrthoDB" id="3257007at2759"/>
<sequence length="265" mass="30485">MLRRDFVDSPVPVASEEEVYAFDAKKHPGPSKSNFRLHLSGHLISMWNKKAAAVFADDFVSIGLTDFQDKMQIQRMFLVHLITLRAQHRKLCQDGQEPSQLESPWPTEYPLFSVFVQLRERRSSAVGTHSHFARFRKLWDTIPYTAMSGDESDHSGGKVRYVVTRLNWRSSEFETWLKVFDWMHLSSRFTAESKPKRGAFPRYRRRGSRRLEQLGAPVAGLPRNCYDERWLAGLGEVERVSLSIQPAVDLVHSDQVMAFVSLTDG</sequence>
<name>A0A165AT58_9APHY</name>
<accession>A0A165AT58</accession>
<dbReference type="Proteomes" id="UP000076871">
    <property type="component" value="Unassembled WGS sequence"/>
</dbReference>
<evidence type="ECO:0000313" key="2">
    <source>
        <dbReference type="Proteomes" id="UP000076871"/>
    </source>
</evidence>
<protein>
    <submittedName>
        <fullName evidence="1">Uncharacterized protein</fullName>
    </submittedName>
</protein>
<keyword evidence="2" id="KW-1185">Reference proteome</keyword>
<dbReference type="EMBL" id="KV427758">
    <property type="protein sequence ID" value="KZS99613.1"/>
    <property type="molecule type" value="Genomic_DNA"/>
</dbReference>
<gene>
    <name evidence="1" type="ORF">LAESUDRAFT_667790</name>
</gene>
<dbReference type="AlphaFoldDB" id="A0A165AT58"/>
<dbReference type="InParanoid" id="A0A165AT58"/>
<evidence type="ECO:0000313" key="1">
    <source>
        <dbReference type="EMBL" id="KZS99613.1"/>
    </source>
</evidence>
<dbReference type="GeneID" id="63822362"/>
<organism evidence="1 2">
    <name type="scientific">Laetiporus sulphureus 93-53</name>
    <dbReference type="NCBI Taxonomy" id="1314785"/>
    <lineage>
        <taxon>Eukaryota</taxon>
        <taxon>Fungi</taxon>
        <taxon>Dikarya</taxon>
        <taxon>Basidiomycota</taxon>
        <taxon>Agaricomycotina</taxon>
        <taxon>Agaricomycetes</taxon>
        <taxon>Polyporales</taxon>
        <taxon>Laetiporus</taxon>
    </lineage>
</organism>
<reference evidence="1 2" key="1">
    <citation type="journal article" date="2016" name="Mol. Biol. Evol.">
        <title>Comparative Genomics of Early-Diverging Mushroom-Forming Fungi Provides Insights into the Origins of Lignocellulose Decay Capabilities.</title>
        <authorList>
            <person name="Nagy L.G."/>
            <person name="Riley R."/>
            <person name="Tritt A."/>
            <person name="Adam C."/>
            <person name="Daum C."/>
            <person name="Floudas D."/>
            <person name="Sun H."/>
            <person name="Yadav J.S."/>
            <person name="Pangilinan J."/>
            <person name="Larsson K.H."/>
            <person name="Matsuura K."/>
            <person name="Barry K."/>
            <person name="Labutti K."/>
            <person name="Kuo R."/>
            <person name="Ohm R.A."/>
            <person name="Bhattacharya S.S."/>
            <person name="Shirouzu T."/>
            <person name="Yoshinaga Y."/>
            <person name="Martin F.M."/>
            <person name="Grigoriev I.V."/>
            <person name="Hibbett D.S."/>
        </authorList>
    </citation>
    <scope>NUCLEOTIDE SEQUENCE [LARGE SCALE GENOMIC DNA]</scope>
    <source>
        <strain evidence="1 2">93-53</strain>
    </source>
</reference>
<dbReference type="STRING" id="1314785.A0A165AT58"/>